<evidence type="ECO:0000256" key="1">
    <source>
        <dbReference type="ARBA" id="ARBA00000632"/>
    </source>
</evidence>
<dbReference type="GO" id="GO:0003796">
    <property type="term" value="F:lysozyme activity"/>
    <property type="evidence" value="ECO:0007669"/>
    <property type="project" value="UniProtKB-EC"/>
</dbReference>
<dbReference type="KEGG" id="scac:106091336"/>
<evidence type="ECO:0000256" key="6">
    <source>
        <dbReference type="ARBA" id="ARBA00023295"/>
    </source>
</evidence>
<dbReference type="InterPro" id="IPR008597">
    <property type="entry name" value="Invert_lysozyme"/>
</dbReference>
<keyword evidence="5" id="KW-0378">Hydrolase</keyword>
<comment type="catalytic activity">
    <reaction evidence="1">
        <text>Hydrolysis of (1-&gt;4)-beta-linkages between N-acetylmuramic acid and N-acetyl-D-glucosamine residues in a peptidoglycan and between N-acetyl-D-glucosamine residues in chitodextrins.</text>
        <dbReference type="EC" id="3.2.1.17"/>
    </reaction>
</comment>
<dbReference type="Gene3D" id="1.10.530.10">
    <property type="match status" value="1"/>
</dbReference>
<dbReference type="CDD" id="cd16890">
    <property type="entry name" value="lyz_i"/>
    <property type="match status" value="1"/>
</dbReference>
<dbReference type="PANTHER" id="PTHR11195">
    <property type="entry name" value="DESTABILASE-RELATED"/>
    <property type="match status" value="1"/>
</dbReference>
<dbReference type="Pfam" id="PF05497">
    <property type="entry name" value="Destabilase"/>
    <property type="match status" value="1"/>
</dbReference>
<evidence type="ECO:0000256" key="8">
    <source>
        <dbReference type="SAM" id="Phobius"/>
    </source>
</evidence>
<evidence type="ECO:0000256" key="2">
    <source>
        <dbReference type="ARBA" id="ARBA00012732"/>
    </source>
</evidence>
<evidence type="ECO:0000256" key="4">
    <source>
        <dbReference type="ARBA" id="ARBA00022638"/>
    </source>
</evidence>
<dbReference type="Proteomes" id="UP000095300">
    <property type="component" value="Unassembled WGS sequence"/>
</dbReference>
<keyword evidence="10" id="KW-1185">Reference proteome</keyword>
<dbReference type="PANTHER" id="PTHR11195:SF22">
    <property type="entry name" value="LYSOZYME"/>
    <property type="match status" value="1"/>
</dbReference>
<evidence type="ECO:0000256" key="5">
    <source>
        <dbReference type="ARBA" id="ARBA00022801"/>
    </source>
</evidence>
<dbReference type="VEuPathDB" id="VectorBase:SCAU011411"/>
<evidence type="ECO:0000256" key="7">
    <source>
        <dbReference type="PIRSR" id="PIRSR608597-3"/>
    </source>
</evidence>
<reference evidence="9" key="1">
    <citation type="submission" date="2020-05" db="UniProtKB">
        <authorList>
            <consortium name="EnsemblMetazoa"/>
        </authorList>
    </citation>
    <scope>IDENTIFICATION</scope>
    <source>
        <strain evidence="9">USDA</strain>
    </source>
</reference>
<sequence length="288" mass="32546">MVLTNELSQKVIIAAFLVSFVLVIGSIYLHLQQKHHLGRLNIGDDRIQPTKGVVTLSRDDVLFVPPLVQRAQPSNAVEESRQIIENIEADYSASNSREDYIEGYLRPAITYPNDDPSPITLTTTKSTESYVMDNDYNAPRFDYPSSESDDYNLNLGVTKNVLNDSCLRCLCKTLNECRPVTCSLYDPCGIYGISKSYWMDGGQQLTMDNFNDFDEEDPEKIDYLRCANDDRCAADTVRGYIKRFQRDCNNDGVIDCTDHIALHILGPTGCLNKQLSFLHKLRMSSCIN</sequence>
<feature type="disulfide bond" evidence="7">
    <location>
        <begin position="226"/>
        <end position="232"/>
    </location>
</feature>
<keyword evidence="6" id="KW-0326">Glycosidase</keyword>
<dbReference type="AlphaFoldDB" id="A0A1I8PV72"/>
<dbReference type="STRING" id="35570.A0A1I8PV72"/>
<evidence type="ECO:0000313" key="10">
    <source>
        <dbReference type="Proteomes" id="UP000095300"/>
    </source>
</evidence>
<gene>
    <name evidence="9" type="primary">106091336</name>
</gene>
<dbReference type="PROSITE" id="PS51909">
    <property type="entry name" value="LYSOZYME_I"/>
    <property type="match status" value="1"/>
</dbReference>
<feature type="disulfide bond" evidence="7">
    <location>
        <begin position="166"/>
        <end position="256"/>
    </location>
</feature>
<keyword evidence="8" id="KW-0472">Membrane</keyword>
<keyword evidence="8" id="KW-0812">Transmembrane</keyword>
<keyword evidence="7" id="KW-1015">Disulfide bond</keyword>
<keyword evidence="8" id="KW-1133">Transmembrane helix</keyword>
<keyword evidence="3" id="KW-0929">Antimicrobial</keyword>
<dbReference type="OrthoDB" id="6337871at2759"/>
<dbReference type="GO" id="GO:0042742">
    <property type="term" value="P:defense response to bacterium"/>
    <property type="evidence" value="ECO:0007669"/>
    <property type="project" value="UniProtKB-KW"/>
</dbReference>
<feature type="transmembrane region" description="Helical" evidence="8">
    <location>
        <begin position="12"/>
        <end position="31"/>
    </location>
</feature>
<feature type="disulfide bond" evidence="7">
    <location>
        <begin position="171"/>
        <end position="177"/>
    </location>
</feature>
<dbReference type="EC" id="3.2.1.17" evidence="2"/>
<proteinExistence type="predicted"/>
<keyword evidence="4" id="KW-0081">Bacteriolytic enzyme</keyword>
<feature type="disulfide bond" evidence="7">
    <location>
        <begin position="182"/>
        <end position="188"/>
    </location>
</feature>
<protein>
    <recommendedName>
        <fullName evidence="2">lysozyme</fullName>
        <ecNumber evidence="2">3.2.1.17</ecNumber>
    </recommendedName>
</protein>
<organism evidence="9 10">
    <name type="scientific">Stomoxys calcitrans</name>
    <name type="common">Stable fly</name>
    <name type="synonym">Conops calcitrans</name>
    <dbReference type="NCBI Taxonomy" id="35570"/>
    <lineage>
        <taxon>Eukaryota</taxon>
        <taxon>Metazoa</taxon>
        <taxon>Ecdysozoa</taxon>
        <taxon>Arthropoda</taxon>
        <taxon>Hexapoda</taxon>
        <taxon>Insecta</taxon>
        <taxon>Pterygota</taxon>
        <taxon>Neoptera</taxon>
        <taxon>Endopterygota</taxon>
        <taxon>Diptera</taxon>
        <taxon>Brachycera</taxon>
        <taxon>Muscomorpha</taxon>
        <taxon>Muscoidea</taxon>
        <taxon>Muscidae</taxon>
        <taxon>Stomoxys</taxon>
    </lineage>
</organism>
<dbReference type="GO" id="GO:0031640">
    <property type="term" value="P:killing of cells of another organism"/>
    <property type="evidence" value="ECO:0007669"/>
    <property type="project" value="UniProtKB-KW"/>
</dbReference>
<name>A0A1I8PV72_STOCA</name>
<accession>A0A1I8PV72</accession>
<dbReference type="EnsemblMetazoa" id="SCAU011411-RA">
    <property type="protein sequence ID" value="SCAU011411-PA"/>
    <property type="gene ID" value="SCAU011411"/>
</dbReference>
<evidence type="ECO:0000256" key="3">
    <source>
        <dbReference type="ARBA" id="ARBA00022529"/>
    </source>
</evidence>
<evidence type="ECO:0000313" key="9">
    <source>
        <dbReference type="EnsemblMetazoa" id="SCAU011411-PA"/>
    </source>
</evidence>